<evidence type="ECO:0000313" key="2">
    <source>
        <dbReference type="EMBL" id="AMO42970.1"/>
    </source>
</evidence>
<feature type="compositionally biased region" description="Basic and acidic residues" evidence="1">
    <location>
        <begin position="46"/>
        <end position="60"/>
    </location>
</feature>
<evidence type="ECO:0000256" key="1">
    <source>
        <dbReference type="SAM" id="MobiDB-lite"/>
    </source>
</evidence>
<dbReference type="OrthoDB" id="22472at10239"/>
<feature type="compositionally biased region" description="Basic and acidic residues" evidence="1">
    <location>
        <begin position="208"/>
        <end position="235"/>
    </location>
</feature>
<feature type="compositionally biased region" description="Basic residues" evidence="1">
    <location>
        <begin position="144"/>
        <end position="154"/>
    </location>
</feature>
<organism evidence="2 3">
    <name type="scientific">Cyanophage S-RIM50</name>
    <dbReference type="NCBI Taxonomy" id="687803"/>
    <lineage>
        <taxon>Viruses</taxon>
        <taxon>Duplodnaviria</taxon>
        <taxon>Heunggongvirae</taxon>
        <taxon>Uroviricota</taxon>
        <taxon>Caudoviricetes</taxon>
        <taxon>Pantevenvirales</taxon>
        <taxon>Kyanoviridae</taxon>
        <taxon>Neptunevirus</taxon>
        <taxon>Neptunevirus srim50</taxon>
    </lineage>
</organism>
<dbReference type="RefSeq" id="YP_009302269.1">
    <property type="nucleotide sequence ID" value="NC_031242.1"/>
</dbReference>
<feature type="region of interest" description="Disordered" evidence="1">
    <location>
        <begin position="41"/>
        <end position="114"/>
    </location>
</feature>
<feature type="compositionally biased region" description="Low complexity" evidence="1">
    <location>
        <begin position="102"/>
        <end position="114"/>
    </location>
</feature>
<reference evidence="2 3" key="1">
    <citation type="submission" date="2016-01" db="EMBL/GenBank/DDBJ databases">
        <title>The genomic content and context of auxiliary metabolic genes in marine cyanophages.</title>
        <authorList>
            <person name="Marston M.F."/>
            <person name="Martiny J.B.H."/>
            <person name="Crummett L.T."/>
        </authorList>
    </citation>
    <scope>NUCLEOTIDE SEQUENCE [LARGE SCALE GENOMIC DNA]</scope>
    <source>
        <strain evidence="2">RW_29_0704</strain>
    </source>
</reference>
<keyword evidence="3" id="KW-1185">Reference proteome</keyword>
<proteinExistence type="predicted"/>
<protein>
    <submittedName>
        <fullName evidence="2">Uncharacterized protein</fullName>
    </submittedName>
</protein>
<feature type="compositionally biased region" description="Acidic residues" evidence="1">
    <location>
        <begin position="61"/>
        <end position="71"/>
    </location>
</feature>
<dbReference type="Proteomes" id="UP000201797">
    <property type="component" value="Segment"/>
</dbReference>
<sequence length="289" mass="32639">MLSFKALSEKKTKIKINPKQSEITEMENNHGEDCDCMKCEKKRRKEGGEKEVATEAKYYDPMDDDTFDHDEAEATRGQSGKNKSITIKKKTKKTTKEETAYVSQEEVSEESNQSIAETETLLTFGQFLAEMPFQVMGSPDGKKEKKIGKPVKSKKYADARAAELADTHKATGGKYRSQYVEEIELEEGRSEDAQVSLAKVKARQKVLDAHEKKTGRKLDIAKTPEHKAHKKEFPGAKRTGKKVPGAKETPAETQRRQTNRQVSRVVKHGYTSKEKKEVESMAKHTSPRD</sequence>
<feature type="region of interest" description="Disordered" evidence="1">
    <location>
        <begin position="208"/>
        <end position="289"/>
    </location>
</feature>
<dbReference type="KEGG" id="vg:29124192"/>
<name>A0A127KLV1_9CAUD</name>
<dbReference type="GeneID" id="29124192"/>
<evidence type="ECO:0000313" key="3">
    <source>
        <dbReference type="Proteomes" id="UP000201797"/>
    </source>
</evidence>
<accession>A0A127KLV1</accession>
<gene>
    <name evidence="2" type="ORF">R290704_188</name>
</gene>
<feature type="region of interest" description="Disordered" evidence="1">
    <location>
        <begin position="135"/>
        <end position="156"/>
    </location>
</feature>
<dbReference type="EMBL" id="KU594605">
    <property type="protein sequence ID" value="AMO42970.1"/>
    <property type="molecule type" value="Genomic_DNA"/>
</dbReference>
<feature type="compositionally biased region" description="Basic and acidic residues" evidence="1">
    <location>
        <begin position="271"/>
        <end position="289"/>
    </location>
</feature>